<sequence>MAPSFFKVTKPSEVLCSRTFSGETTASTALKQFQCVIWLWFRKVRSFCKCTKLTYVLQRTTSSNHATVKRKAATLPSMGFDASSCADYRLALKSAQEEGICFV</sequence>
<dbReference type="EMBL" id="KL367551">
    <property type="protein sequence ID" value="KFD64747.1"/>
    <property type="molecule type" value="Genomic_DNA"/>
</dbReference>
<accession>A0A085LYG9</accession>
<protein>
    <submittedName>
        <fullName evidence="1">Uncharacterized protein</fullName>
    </submittedName>
</protein>
<evidence type="ECO:0000313" key="2">
    <source>
        <dbReference type="EMBL" id="KFD64747.1"/>
    </source>
</evidence>
<keyword evidence="3" id="KW-1185">Reference proteome</keyword>
<dbReference type="AlphaFoldDB" id="A0A085LYG9"/>
<organism evidence="1 3">
    <name type="scientific">Trichuris suis</name>
    <name type="common">pig whipworm</name>
    <dbReference type="NCBI Taxonomy" id="68888"/>
    <lineage>
        <taxon>Eukaryota</taxon>
        <taxon>Metazoa</taxon>
        <taxon>Ecdysozoa</taxon>
        <taxon>Nematoda</taxon>
        <taxon>Enoplea</taxon>
        <taxon>Dorylaimia</taxon>
        <taxon>Trichinellida</taxon>
        <taxon>Trichuridae</taxon>
        <taxon>Trichuris</taxon>
    </lineage>
</organism>
<reference evidence="1 3" key="1">
    <citation type="journal article" date="2014" name="Nat. Genet.">
        <title>Genome and transcriptome of the porcine whipworm Trichuris suis.</title>
        <authorList>
            <person name="Jex A.R."/>
            <person name="Nejsum P."/>
            <person name="Schwarz E.M."/>
            <person name="Hu L."/>
            <person name="Young N.D."/>
            <person name="Hall R.S."/>
            <person name="Korhonen P.K."/>
            <person name="Liao S."/>
            <person name="Thamsborg S."/>
            <person name="Xia J."/>
            <person name="Xu P."/>
            <person name="Wang S."/>
            <person name="Scheerlinck J.P."/>
            <person name="Hofmann A."/>
            <person name="Sternberg P.W."/>
            <person name="Wang J."/>
            <person name="Gasser R.B."/>
        </authorList>
    </citation>
    <scope>NUCLEOTIDE SEQUENCE [LARGE SCALE GENOMIC DNA]</scope>
    <source>
        <strain evidence="2">DCEP-RM93F</strain>
        <strain evidence="1">DCEP-RM93M</strain>
    </source>
</reference>
<proteinExistence type="predicted"/>
<gene>
    <name evidence="1" type="ORF">M513_09108</name>
    <name evidence="2" type="ORF">M514_09108</name>
</gene>
<evidence type="ECO:0000313" key="1">
    <source>
        <dbReference type="EMBL" id="KFD50015.1"/>
    </source>
</evidence>
<dbReference type="Proteomes" id="UP000030764">
    <property type="component" value="Unassembled WGS sequence"/>
</dbReference>
<evidence type="ECO:0000313" key="3">
    <source>
        <dbReference type="Proteomes" id="UP000030764"/>
    </source>
</evidence>
<name>A0A085LYG9_9BILA</name>
<dbReference type="Proteomes" id="UP000030758">
    <property type="component" value="Unassembled WGS sequence"/>
</dbReference>
<dbReference type="EMBL" id="KL363260">
    <property type="protein sequence ID" value="KFD50015.1"/>
    <property type="molecule type" value="Genomic_DNA"/>
</dbReference>